<dbReference type="Proteomes" id="UP000277928">
    <property type="component" value="Unassembled WGS sequence"/>
</dbReference>
<accession>A0A3P6TFN8</accession>
<evidence type="ECO:0000313" key="1">
    <source>
        <dbReference type="EMBL" id="VDK86952.1"/>
    </source>
</evidence>
<dbReference type="EMBL" id="UYRX01000894">
    <property type="protein sequence ID" value="VDK86952.1"/>
    <property type="molecule type" value="Genomic_DNA"/>
</dbReference>
<reference evidence="1 2" key="1">
    <citation type="submission" date="2018-08" db="EMBL/GenBank/DDBJ databases">
        <authorList>
            <person name="Laetsch R D."/>
            <person name="Stevens L."/>
            <person name="Kumar S."/>
            <person name="Blaxter L. M."/>
        </authorList>
    </citation>
    <scope>NUCLEOTIDE SEQUENCE [LARGE SCALE GENOMIC DNA]</scope>
</reference>
<sequence>MTYMLQGVFPPLTVIVFVRFRPERPVVSLIYIYIRDTTGRSGRKRTNTITVNGGKTPCSIYVIDPKVSG</sequence>
<evidence type="ECO:0000313" key="2">
    <source>
        <dbReference type="Proteomes" id="UP000277928"/>
    </source>
</evidence>
<name>A0A3P6TFN8_LITSI</name>
<protein>
    <submittedName>
        <fullName evidence="1">Uncharacterized protein</fullName>
    </submittedName>
</protein>
<dbReference type="AlphaFoldDB" id="A0A3P6TFN8"/>
<keyword evidence="2" id="KW-1185">Reference proteome</keyword>
<gene>
    <name evidence="1" type="ORF">NLS_LOCUS7900</name>
</gene>
<organism evidence="1 2">
    <name type="scientific">Litomosoides sigmodontis</name>
    <name type="common">Filarial nematode worm</name>
    <dbReference type="NCBI Taxonomy" id="42156"/>
    <lineage>
        <taxon>Eukaryota</taxon>
        <taxon>Metazoa</taxon>
        <taxon>Ecdysozoa</taxon>
        <taxon>Nematoda</taxon>
        <taxon>Chromadorea</taxon>
        <taxon>Rhabditida</taxon>
        <taxon>Spirurina</taxon>
        <taxon>Spiruromorpha</taxon>
        <taxon>Filarioidea</taxon>
        <taxon>Onchocercidae</taxon>
        <taxon>Litomosoides</taxon>
    </lineage>
</organism>
<proteinExistence type="predicted"/>